<accession>A0AAD7K3L6</accession>
<keyword evidence="2" id="KW-1185">Reference proteome</keyword>
<name>A0AAD7K3L6_9AGAR</name>
<reference evidence="1" key="1">
    <citation type="submission" date="2023-03" db="EMBL/GenBank/DDBJ databases">
        <title>Massive genome expansion in bonnet fungi (Mycena s.s.) driven by repeated elements and novel gene families across ecological guilds.</title>
        <authorList>
            <consortium name="Lawrence Berkeley National Laboratory"/>
            <person name="Harder C.B."/>
            <person name="Miyauchi S."/>
            <person name="Viragh M."/>
            <person name="Kuo A."/>
            <person name="Thoen E."/>
            <person name="Andreopoulos B."/>
            <person name="Lu D."/>
            <person name="Skrede I."/>
            <person name="Drula E."/>
            <person name="Henrissat B."/>
            <person name="Morin E."/>
            <person name="Kohler A."/>
            <person name="Barry K."/>
            <person name="LaButti K."/>
            <person name="Morin E."/>
            <person name="Salamov A."/>
            <person name="Lipzen A."/>
            <person name="Mereny Z."/>
            <person name="Hegedus B."/>
            <person name="Baldrian P."/>
            <person name="Stursova M."/>
            <person name="Weitz H."/>
            <person name="Taylor A."/>
            <person name="Grigoriev I.V."/>
            <person name="Nagy L.G."/>
            <person name="Martin F."/>
            <person name="Kauserud H."/>
        </authorList>
    </citation>
    <scope>NUCLEOTIDE SEQUENCE</scope>
    <source>
        <strain evidence="1">CBHHK182m</strain>
    </source>
</reference>
<protein>
    <submittedName>
        <fullName evidence="1">Uncharacterized protein</fullName>
    </submittedName>
</protein>
<gene>
    <name evidence="1" type="ORF">B0H16DRAFT_1684251</name>
</gene>
<evidence type="ECO:0000313" key="1">
    <source>
        <dbReference type="EMBL" id="KAJ7776389.1"/>
    </source>
</evidence>
<proteinExistence type="predicted"/>
<dbReference type="Proteomes" id="UP001215598">
    <property type="component" value="Unassembled WGS sequence"/>
</dbReference>
<dbReference type="AlphaFoldDB" id="A0AAD7K3L6"/>
<organism evidence="1 2">
    <name type="scientific">Mycena metata</name>
    <dbReference type="NCBI Taxonomy" id="1033252"/>
    <lineage>
        <taxon>Eukaryota</taxon>
        <taxon>Fungi</taxon>
        <taxon>Dikarya</taxon>
        <taxon>Basidiomycota</taxon>
        <taxon>Agaricomycotina</taxon>
        <taxon>Agaricomycetes</taxon>
        <taxon>Agaricomycetidae</taxon>
        <taxon>Agaricales</taxon>
        <taxon>Marasmiineae</taxon>
        <taxon>Mycenaceae</taxon>
        <taxon>Mycena</taxon>
    </lineage>
</organism>
<comment type="caution">
    <text evidence="1">The sequence shown here is derived from an EMBL/GenBank/DDBJ whole genome shotgun (WGS) entry which is preliminary data.</text>
</comment>
<sequence>MFFSHTCTVRAASHTACSPFLDASIFNATPQLRVSVTSLTRAVCSSIVIAPKPWLKNTRKLGVAGNLLEQNEWPSKNKKKRMRDTPCRPPKLNEVLAFPPNWGETRAHCVRLESGTERQANLRYIRATIRSTSNTKLIKSFKTTDKPLCDKSHLIPGHPQQFGILPSELIATYLNEVNKAWWRLERIWKSLYLYAYSEEPRSNRGWATGINRHRRAQSKIILTLRVHVNAYSGRRAQLGGEAEEFALGMGRMFIYLRRLIWTQTDDQTWQLSKFETRSIRPGSVWNKIRM</sequence>
<evidence type="ECO:0000313" key="2">
    <source>
        <dbReference type="Proteomes" id="UP001215598"/>
    </source>
</evidence>
<dbReference type="EMBL" id="JARKIB010000009">
    <property type="protein sequence ID" value="KAJ7776389.1"/>
    <property type="molecule type" value="Genomic_DNA"/>
</dbReference>